<sequence>MSIALHTQEANSSAAPALHEALFLSPSYESNSSPQTSPNPISGRYIGERQEKVGVIALRSTRTRGTAKHTNSSGLFNVFSAAETDTLRKSTKSTNRLVRCSL</sequence>
<proteinExistence type="predicted"/>
<reference evidence="2" key="1">
    <citation type="submission" date="2023-07" db="EMBL/GenBank/DDBJ databases">
        <authorList>
            <consortium name="CYATHOMIX"/>
        </authorList>
    </citation>
    <scope>NUCLEOTIDE SEQUENCE</scope>
    <source>
        <strain evidence="2">N/A</strain>
    </source>
</reference>
<dbReference type="Proteomes" id="UP001176961">
    <property type="component" value="Unassembled WGS sequence"/>
</dbReference>
<dbReference type="EMBL" id="CATQJL010000316">
    <property type="protein sequence ID" value="CAJ0608056.1"/>
    <property type="molecule type" value="Genomic_DNA"/>
</dbReference>
<feature type="region of interest" description="Disordered" evidence="1">
    <location>
        <begin position="26"/>
        <end position="46"/>
    </location>
</feature>
<name>A0AA36HC67_CYLNA</name>
<accession>A0AA36HC67</accession>
<protein>
    <submittedName>
        <fullName evidence="2">Uncharacterized protein</fullName>
    </submittedName>
</protein>
<dbReference type="AlphaFoldDB" id="A0AA36HC67"/>
<organism evidence="2 3">
    <name type="scientific">Cylicocyclus nassatus</name>
    <name type="common">Nematode worm</name>
    <dbReference type="NCBI Taxonomy" id="53992"/>
    <lineage>
        <taxon>Eukaryota</taxon>
        <taxon>Metazoa</taxon>
        <taxon>Ecdysozoa</taxon>
        <taxon>Nematoda</taxon>
        <taxon>Chromadorea</taxon>
        <taxon>Rhabditida</taxon>
        <taxon>Rhabditina</taxon>
        <taxon>Rhabditomorpha</taxon>
        <taxon>Strongyloidea</taxon>
        <taxon>Strongylidae</taxon>
        <taxon>Cylicocyclus</taxon>
    </lineage>
</organism>
<evidence type="ECO:0000313" key="3">
    <source>
        <dbReference type="Proteomes" id="UP001176961"/>
    </source>
</evidence>
<comment type="caution">
    <text evidence="2">The sequence shown here is derived from an EMBL/GenBank/DDBJ whole genome shotgun (WGS) entry which is preliminary data.</text>
</comment>
<evidence type="ECO:0000313" key="2">
    <source>
        <dbReference type="EMBL" id="CAJ0608056.1"/>
    </source>
</evidence>
<gene>
    <name evidence="2" type="ORF">CYNAS_LOCUS20039</name>
</gene>
<keyword evidence="3" id="KW-1185">Reference proteome</keyword>
<feature type="compositionally biased region" description="Polar residues" evidence="1">
    <location>
        <begin position="27"/>
        <end position="40"/>
    </location>
</feature>
<evidence type="ECO:0000256" key="1">
    <source>
        <dbReference type="SAM" id="MobiDB-lite"/>
    </source>
</evidence>